<comment type="caution">
    <text evidence="1">The sequence shown here is derived from an EMBL/GenBank/DDBJ whole genome shotgun (WGS) entry which is preliminary data.</text>
</comment>
<dbReference type="Proteomes" id="UP000290565">
    <property type="component" value="Unassembled WGS sequence"/>
</dbReference>
<protein>
    <submittedName>
        <fullName evidence="1">Uncharacterized protein</fullName>
    </submittedName>
</protein>
<sequence length="73" mass="7858">MPTQIVLDHSGDTRHEFDAADLEALAKAEQRFKKLTGKGFTAATRMGPGEVAVVRVFAPTAQETLSYPRLVGG</sequence>
<proteinExistence type="predicted"/>
<reference evidence="1 2" key="1">
    <citation type="submission" date="2015-04" db="EMBL/GenBank/DDBJ databases">
        <title>Comparative genomics of rhizobia nodulating Arachis hypogaea in China.</title>
        <authorList>
            <person name="Li Y."/>
        </authorList>
    </citation>
    <scope>NUCLEOTIDE SEQUENCE [LARGE SCALE GENOMIC DNA]</scope>
    <source>
        <strain evidence="1 2">CCBAU 51787</strain>
    </source>
</reference>
<dbReference type="RefSeq" id="WP_128943856.1">
    <property type="nucleotide sequence ID" value="NZ_LBJM01000014.1"/>
</dbReference>
<gene>
    <name evidence="1" type="ORF">XH94_06445</name>
</gene>
<evidence type="ECO:0000313" key="2">
    <source>
        <dbReference type="Proteomes" id="UP000290565"/>
    </source>
</evidence>
<dbReference type="EMBL" id="LBJM01000014">
    <property type="protein sequence ID" value="RXH41630.1"/>
    <property type="molecule type" value="Genomic_DNA"/>
</dbReference>
<evidence type="ECO:0000313" key="1">
    <source>
        <dbReference type="EMBL" id="RXH41630.1"/>
    </source>
</evidence>
<accession>A0A4Q0SRQ7</accession>
<name>A0A4Q0SRQ7_9BRAD</name>
<organism evidence="1 2">
    <name type="scientific">Bradyrhizobium zhanjiangense</name>
    <dbReference type="NCBI Taxonomy" id="1325107"/>
    <lineage>
        <taxon>Bacteria</taxon>
        <taxon>Pseudomonadati</taxon>
        <taxon>Pseudomonadota</taxon>
        <taxon>Alphaproteobacteria</taxon>
        <taxon>Hyphomicrobiales</taxon>
        <taxon>Nitrobacteraceae</taxon>
        <taxon>Bradyrhizobium</taxon>
    </lineage>
</organism>
<dbReference type="AlphaFoldDB" id="A0A4Q0SRQ7"/>